<keyword evidence="2" id="KW-1185">Reference proteome</keyword>
<dbReference type="AlphaFoldDB" id="A0A392UUH7"/>
<dbReference type="Proteomes" id="UP000265520">
    <property type="component" value="Unassembled WGS sequence"/>
</dbReference>
<organism evidence="1 2">
    <name type="scientific">Trifolium medium</name>
    <dbReference type="NCBI Taxonomy" id="97028"/>
    <lineage>
        <taxon>Eukaryota</taxon>
        <taxon>Viridiplantae</taxon>
        <taxon>Streptophyta</taxon>
        <taxon>Embryophyta</taxon>
        <taxon>Tracheophyta</taxon>
        <taxon>Spermatophyta</taxon>
        <taxon>Magnoliopsida</taxon>
        <taxon>eudicotyledons</taxon>
        <taxon>Gunneridae</taxon>
        <taxon>Pentapetalae</taxon>
        <taxon>rosids</taxon>
        <taxon>fabids</taxon>
        <taxon>Fabales</taxon>
        <taxon>Fabaceae</taxon>
        <taxon>Papilionoideae</taxon>
        <taxon>50 kb inversion clade</taxon>
        <taxon>NPAAA clade</taxon>
        <taxon>Hologalegina</taxon>
        <taxon>IRL clade</taxon>
        <taxon>Trifolieae</taxon>
        <taxon>Trifolium</taxon>
    </lineage>
</organism>
<comment type="caution">
    <text evidence="1">The sequence shown here is derived from an EMBL/GenBank/DDBJ whole genome shotgun (WGS) entry which is preliminary data.</text>
</comment>
<accession>A0A392UUH7</accession>
<protein>
    <submittedName>
        <fullName evidence="1">Uncharacterized protein</fullName>
    </submittedName>
</protein>
<name>A0A392UUH7_9FABA</name>
<dbReference type="EMBL" id="LXQA010958736">
    <property type="protein sequence ID" value="MCI78772.1"/>
    <property type="molecule type" value="Genomic_DNA"/>
</dbReference>
<proteinExistence type="predicted"/>
<reference evidence="1 2" key="1">
    <citation type="journal article" date="2018" name="Front. Plant Sci.">
        <title>Red Clover (Trifolium pratense) and Zigzag Clover (T. medium) - A Picture of Genomic Similarities and Differences.</title>
        <authorList>
            <person name="Dluhosova J."/>
            <person name="Istvanek J."/>
            <person name="Nedelnik J."/>
            <person name="Repkova J."/>
        </authorList>
    </citation>
    <scope>NUCLEOTIDE SEQUENCE [LARGE SCALE GENOMIC DNA]</scope>
    <source>
        <strain evidence="2">cv. 10/8</strain>
        <tissue evidence="1">Leaf</tissue>
    </source>
</reference>
<feature type="non-terminal residue" evidence="1">
    <location>
        <position position="1"/>
    </location>
</feature>
<evidence type="ECO:0000313" key="1">
    <source>
        <dbReference type="EMBL" id="MCI78772.1"/>
    </source>
</evidence>
<gene>
    <name evidence="1" type="ORF">A2U01_0100043</name>
</gene>
<evidence type="ECO:0000313" key="2">
    <source>
        <dbReference type="Proteomes" id="UP000265520"/>
    </source>
</evidence>
<sequence length="34" mass="3426">VSSFPRWVKVRAARCSGAIGKSTISGAGGEMSGD</sequence>